<dbReference type="InterPro" id="IPR009057">
    <property type="entry name" value="Homeodomain-like_sf"/>
</dbReference>
<dbReference type="EMBL" id="JAGKSP010000007">
    <property type="protein sequence ID" value="MBP3964697.1"/>
    <property type="molecule type" value="Genomic_DNA"/>
</dbReference>
<dbReference type="Pfam" id="PF02311">
    <property type="entry name" value="AraC_binding"/>
    <property type="match status" value="1"/>
</dbReference>
<feature type="domain" description="HTH araC/xylS-type" evidence="4">
    <location>
        <begin position="206"/>
        <end position="306"/>
    </location>
</feature>
<dbReference type="SMART" id="SM00342">
    <property type="entry name" value="HTH_ARAC"/>
    <property type="match status" value="1"/>
</dbReference>
<sequence length="306" mass="33661">MLPFLLADQSQRNKPLPLSVYCIGSHEQKHLIRPEGFPTPQLFLTRQGTGIFGINGSENIVLKPGSALLLREHVIHEYYPASAGGQWELGFVAFRGAAAEAMLDTIMGSSDTATATAAATAAAAAAATVAARAEQDKHYLFEPTNFQELWEKLELLWHLISVSGEDGYWEASLGAYDLLLTAIRGHSGMELKQSVTPGGDGNAALKAGVQLMHDHYNERLLLTNVARASGYSVQHFHRLFVSSYGMTPNQYMNRIRMKRAVQLLEELGGANGSVEKVAMQLGMETSYFIRLFKKTYGTTPKQWKTI</sequence>
<dbReference type="SUPFAM" id="SSF46689">
    <property type="entry name" value="Homeodomain-like"/>
    <property type="match status" value="2"/>
</dbReference>
<dbReference type="Proteomes" id="UP000673394">
    <property type="component" value="Unassembled WGS sequence"/>
</dbReference>
<keyword evidence="2" id="KW-0238">DNA-binding</keyword>
<dbReference type="PANTHER" id="PTHR43280:SF28">
    <property type="entry name" value="HTH-TYPE TRANSCRIPTIONAL ACTIVATOR RHAS"/>
    <property type="match status" value="1"/>
</dbReference>
<dbReference type="InterPro" id="IPR037923">
    <property type="entry name" value="HTH-like"/>
</dbReference>
<protein>
    <submittedName>
        <fullName evidence="5">Helix-turn-helix transcriptional regulator</fullName>
    </submittedName>
</protein>
<evidence type="ECO:0000256" key="2">
    <source>
        <dbReference type="ARBA" id="ARBA00023125"/>
    </source>
</evidence>
<dbReference type="InterPro" id="IPR003313">
    <property type="entry name" value="AraC-bd"/>
</dbReference>
<evidence type="ECO:0000313" key="5">
    <source>
        <dbReference type="EMBL" id="MBP3964697.1"/>
    </source>
</evidence>
<dbReference type="PROSITE" id="PS00041">
    <property type="entry name" value="HTH_ARAC_FAMILY_1"/>
    <property type="match status" value="1"/>
</dbReference>
<proteinExistence type="predicted"/>
<dbReference type="Gene3D" id="1.10.10.60">
    <property type="entry name" value="Homeodomain-like"/>
    <property type="match status" value="2"/>
</dbReference>
<keyword evidence="3" id="KW-0804">Transcription</keyword>
<organism evidence="5 6">
    <name type="scientific">Paenibacillus lignilyticus</name>
    <dbReference type="NCBI Taxonomy" id="1172615"/>
    <lineage>
        <taxon>Bacteria</taxon>
        <taxon>Bacillati</taxon>
        <taxon>Bacillota</taxon>
        <taxon>Bacilli</taxon>
        <taxon>Bacillales</taxon>
        <taxon>Paenibacillaceae</taxon>
        <taxon>Paenibacillus</taxon>
    </lineage>
</organism>
<name>A0ABS5CFQ3_9BACL</name>
<dbReference type="InterPro" id="IPR018060">
    <property type="entry name" value="HTH_AraC"/>
</dbReference>
<keyword evidence="1" id="KW-0805">Transcription regulation</keyword>
<evidence type="ECO:0000313" key="6">
    <source>
        <dbReference type="Proteomes" id="UP000673394"/>
    </source>
</evidence>
<evidence type="ECO:0000256" key="3">
    <source>
        <dbReference type="ARBA" id="ARBA00023163"/>
    </source>
</evidence>
<accession>A0ABS5CFQ3</accession>
<dbReference type="Pfam" id="PF12833">
    <property type="entry name" value="HTH_18"/>
    <property type="match status" value="1"/>
</dbReference>
<evidence type="ECO:0000256" key="1">
    <source>
        <dbReference type="ARBA" id="ARBA00023015"/>
    </source>
</evidence>
<dbReference type="InterPro" id="IPR018062">
    <property type="entry name" value="HTH_AraC-typ_CS"/>
</dbReference>
<evidence type="ECO:0000259" key="4">
    <source>
        <dbReference type="PROSITE" id="PS01124"/>
    </source>
</evidence>
<keyword evidence="6" id="KW-1185">Reference proteome</keyword>
<dbReference type="Gene3D" id="2.60.120.280">
    <property type="entry name" value="Regulatory protein AraC"/>
    <property type="match status" value="1"/>
</dbReference>
<dbReference type="SUPFAM" id="SSF51215">
    <property type="entry name" value="Regulatory protein AraC"/>
    <property type="match status" value="1"/>
</dbReference>
<dbReference type="PANTHER" id="PTHR43280">
    <property type="entry name" value="ARAC-FAMILY TRANSCRIPTIONAL REGULATOR"/>
    <property type="match status" value="1"/>
</dbReference>
<comment type="caution">
    <text evidence="5">The sequence shown here is derived from an EMBL/GenBank/DDBJ whole genome shotgun (WGS) entry which is preliminary data.</text>
</comment>
<gene>
    <name evidence="5" type="ORF">I8J30_18420</name>
</gene>
<dbReference type="PROSITE" id="PS01124">
    <property type="entry name" value="HTH_ARAC_FAMILY_2"/>
    <property type="match status" value="1"/>
</dbReference>
<reference evidence="5 6" key="1">
    <citation type="submission" date="2021-04" db="EMBL/GenBank/DDBJ databases">
        <title>Paenibacillus sp. DLE-14 whole genome sequence.</title>
        <authorList>
            <person name="Ham Y.J."/>
        </authorList>
    </citation>
    <scope>NUCLEOTIDE SEQUENCE [LARGE SCALE GENOMIC DNA]</scope>
    <source>
        <strain evidence="5 6">DLE-14</strain>
    </source>
</reference>